<comment type="caution">
    <text evidence="12">The sequence shown here is derived from an EMBL/GenBank/DDBJ whole genome shotgun (WGS) entry which is preliminary data.</text>
</comment>
<comment type="similarity">
    <text evidence="3 9">Belongs to the SHMT family.</text>
</comment>
<dbReference type="InterPro" id="IPR019798">
    <property type="entry name" value="Ser_HO-MeTrfase_PLP_BS"/>
</dbReference>
<dbReference type="InterPro" id="IPR015421">
    <property type="entry name" value="PyrdxlP-dep_Trfase_major"/>
</dbReference>
<feature type="domain" description="Serine hydroxymethyltransferase-like" evidence="11">
    <location>
        <begin position="4"/>
        <end position="388"/>
    </location>
</feature>
<evidence type="ECO:0000256" key="5">
    <source>
        <dbReference type="ARBA" id="ARBA00022490"/>
    </source>
</evidence>
<gene>
    <name evidence="9" type="primary">glyA</name>
    <name evidence="12" type="ORF">A3B40_03210</name>
</gene>
<dbReference type="GO" id="GO:0004372">
    <property type="term" value="F:glycine hydroxymethyltransferase activity"/>
    <property type="evidence" value="ECO:0007669"/>
    <property type="project" value="UniProtKB-UniRule"/>
</dbReference>
<keyword evidence="5 9" id="KW-0963">Cytoplasm</keyword>
<feature type="binding site" evidence="9">
    <location>
        <begin position="357"/>
        <end position="359"/>
    </location>
    <ligand>
        <name>(6S)-5,6,7,8-tetrahydrofolate</name>
        <dbReference type="ChEBI" id="CHEBI:57453"/>
    </ligand>
</feature>
<feature type="site" description="Plays an important role in substrate specificity" evidence="9">
    <location>
        <position position="224"/>
    </location>
</feature>
<dbReference type="GO" id="GO:0019264">
    <property type="term" value="P:glycine biosynthetic process from serine"/>
    <property type="evidence" value="ECO:0007669"/>
    <property type="project" value="UniProtKB-UniRule"/>
</dbReference>
<comment type="caution">
    <text evidence="9">Lacks conserved residue(s) required for the propagation of feature annotation.</text>
</comment>
<comment type="function">
    <text evidence="9">Catalyzes the reversible interconversion of serine and glycine with tetrahydrofolate (THF) serving as the one-carbon carrier. This reaction serves as the major source of one-carbon groups required for the biosynthesis of purines, thymidylate, methionine, and other important biomolecules. Also exhibits THF-independent aldolase activity toward beta-hydroxyamino acids, producing glycine and aldehydes, via a retro-aldol mechanism.</text>
</comment>
<dbReference type="GO" id="GO:0030170">
    <property type="term" value="F:pyridoxal phosphate binding"/>
    <property type="evidence" value="ECO:0007669"/>
    <property type="project" value="UniProtKB-UniRule"/>
</dbReference>
<comment type="cofactor">
    <cofactor evidence="1 9 10">
        <name>pyridoxal 5'-phosphate</name>
        <dbReference type="ChEBI" id="CHEBI:597326"/>
    </cofactor>
</comment>
<comment type="subcellular location">
    <subcellularLocation>
        <location evidence="2 9">Cytoplasm</location>
    </subcellularLocation>
</comment>
<evidence type="ECO:0000313" key="12">
    <source>
        <dbReference type="EMBL" id="OGK45225.1"/>
    </source>
</evidence>
<dbReference type="CDD" id="cd00378">
    <property type="entry name" value="SHMT"/>
    <property type="match status" value="1"/>
</dbReference>
<dbReference type="PANTHER" id="PTHR11680">
    <property type="entry name" value="SERINE HYDROXYMETHYLTRANSFERASE"/>
    <property type="match status" value="1"/>
</dbReference>
<accession>A0A1F7IPE8</accession>
<evidence type="ECO:0000256" key="8">
    <source>
        <dbReference type="ARBA" id="ARBA00022898"/>
    </source>
</evidence>
<comment type="pathway">
    <text evidence="9">Amino-acid biosynthesis; glycine biosynthesis; glycine from L-serine: step 1/1.</text>
</comment>
<dbReference type="SUPFAM" id="SSF53383">
    <property type="entry name" value="PLP-dependent transferases"/>
    <property type="match status" value="1"/>
</dbReference>
<name>A0A1F7IPE8_9BACT</name>
<evidence type="ECO:0000259" key="11">
    <source>
        <dbReference type="Pfam" id="PF00464"/>
    </source>
</evidence>
<dbReference type="FunFam" id="3.40.640.10:FF:000001">
    <property type="entry name" value="Serine hydroxymethyltransferase"/>
    <property type="match status" value="1"/>
</dbReference>
<comment type="subunit">
    <text evidence="4 9">Homodimer.</text>
</comment>
<evidence type="ECO:0000256" key="10">
    <source>
        <dbReference type="PIRSR" id="PIRSR000412-50"/>
    </source>
</evidence>
<dbReference type="InterPro" id="IPR015422">
    <property type="entry name" value="PyrdxlP-dep_Trfase_small"/>
</dbReference>
<dbReference type="UniPathway" id="UPA00193"/>
<keyword evidence="9" id="KW-0028">Amino-acid biosynthesis</keyword>
<evidence type="ECO:0000256" key="7">
    <source>
        <dbReference type="ARBA" id="ARBA00022679"/>
    </source>
</evidence>
<organism evidence="12 13">
    <name type="scientific">Candidatus Roizmanbacteria bacterium RIFCSPLOWO2_01_FULL_37_16</name>
    <dbReference type="NCBI Taxonomy" id="1802058"/>
    <lineage>
        <taxon>Bacteria</taxon>
        <taxon>Candidatus Roizmaniibacteriota</taxon>
    </lineage>
</organism>
<sequence length="443" mass="49533">MSYLKKTDHKIYDLIKLEAKRQKEGLEMIPSENYVSPAVLEAMGSILTNKYSEGYPRKRYYGGNDNIDEIELLAQERAKKLFKVEHVNVQPYSGSPANLAVYMATCSPGDTIMGLNLPDGGHLTHGWKVSFTGIYYKSTPYHVRKDGRVDFAEVWKLAKQYKPKLIWTGATAYVYQYEFDKFAKIADSIGAYFAADIAHTAGLVISGVHLDPVPYAHIITTTTHKTLRGPRGAMIMVTKKGMKKDPELGQKVDRAVFPGLQGGPHDHTTAAIAVALKEASGASFKKYGKQIVKNAKALANELIKKGFKLIGNGTENHMCLIDLVPNFGPGGGFFMQYALDNAGITLNKNTIPGEPASPFYPSGVRLGTPALTTRGMREKEMKKIADWIWEVANSIKDYRLPKNKEERLDYLKIFRKEVKKNKTIERVKKEIKKFASTQPTFAW</sequence>
<dbReference type="PROSITE" id="PS00096">
    <property type="entry name" value="SHMT"/>
    <property type="match status" value="1"/>
</dbReference>
<dbReference type="PANTHER" id="PTHR11680:SF35">
    <property type="entry name" value="SERINE HYDROXYMETHYLTRANSFERASE 1"/>
    <property type="match status" value="1"/>
</dbReference>
<dbReference type="NCBIfam" id="NF000586">
    <property type="entry name" value="PRK00011.1"/>
    <property type="match status" value="1"/>
</dbReference>
<evidence type="ECO:0000313" key="13">
    <source>
        <dbReference type="Proteomes" id="UP000178040"/>
    </source>
</evidence>
<keyword evidence="8 9" id="KW-0663">Pyridoxal phosphate</keyword>
<dbReference type="GO" id="GO:0035999">
    <property type="term" value="P:tetrahydrofolate interconversion"/>
    <property type="evidence" value="ECO:0007669"/>
    <property type="project" value="UniProtKB-UniRule"/>
</dbReference>
<dbReference type="InterPro" id="IPR001085">
    <property type="entry name" value="Ser_HO-MeTrfase"/>
</dbReference>
<evidence type="ECO:0000256" key="2">
    <source>
        <dbReference type="ARBA" id="ARBA00004496"/>
    </source>
</evidence>
<comment type="catalytic activity">
    <reaction evidence="9">
        <text>(6R)-5,10-methylene-5,6,7,8-tetrahydrofolate + glycine + H2O = (6S)-5,6,7,8-tetrahydrofolate + L-serine</text>
        <dbReference type="Rhea" id="RHEA:15481"/>
        <dbReference type="ChEBI" id="CHEBI:15377"/>
        <dbReference type="ChEBI" id="CHEBI:15636"/>
        <dbReference type="ChEBI" id="CHEBI:33384"/>
        <dbReference type="ChEBI" id="CHEBI:57305"/>
        <dbReference type="ChEBI" id="CHEBI:57453"/>
        <dbReference type="EC" id="2.1.2.1"/>
    </reaction>
</comment>
<dbReference type="InterPro" id="IPR039429">
    <property type="entry name" value="SHMT-like_dom"/>
</dbReference>
<proteinExistence type="inferred from homology"/>
<protein>
    <recommendedName>
        <fullName evidence="9">Serine hydroxymethyltransferase</fullName>
        <shortName evidence="9">SHMT</shortName>
        <shortName evidence="9">Serine methylase</shortName>
        <ecNumber evidence="9">2.1.2.1</ecNumber>
    </recommendedName>
</protein>
<dbReference type="AlphaFoldDB" id="A0A1F7IPE8"/>
<evidence type="ECO:0000256" key="9">
    <source>
        <dbReference type="HAMAP-Rule" id="MF_00051"/>
    </source>
</evidence>
<comment type="pathway">
    <text evidence="9">One-carbon metabolism; tetrahydrofolate interconversion.</text>
</comment>
<dbReference type="Gene3D" id="3.40.640.10">
    <property type="entry name" value="Type I PLP-dependent aspartate aminotransferase-like (Major domain)"/>
    <property type="match status" value="1"/>
</dbReference>
<evidence type="ECO:0000256" key="6">
    <source>
        <dbReference type="ARBA" id="ARBA00022563"/>
    </source>
</evidence>
<evidence type="ECO:0000256" key="3">
    <source>
        <dbReference type="ARBA" id="ARBA00006376"/>
    </source>
</evidence>
<dbReference type="HAMAP" id="MF_00051">
    <property type="entry name" value="SHMT"/>
    <property type="match status" value="1"/>
</dbReference>
<feature type="binding site" evidence="9">
    <location>
        <position position="117"/>
    </location>
    <ligand>
        <name>(6S)-5,6,7,8-tetrahydrofolate</name>
        <dbReference type="ChEBI" id="CHEBI:57453"/>
    </ligand>
</feature>
<feature type="modified residue" description="N6-(pyridoxal phosphate)lysine" evidence="9 10">
    <location>
        <position position="225"/>
    </location>
</feature>
<evidence type="ECO:0000256" key="1">
    <source>
        <dbReference type="ARBA" id="ARBA00001933"/>
    </source>
</evidence>
<dbReference type="GO" id="GO:0005737">
    <property type="term" value="C:cytoplasm"/>
    <property type="evidence" value="ECO:0007669"/>
    <property type="project" value="UniProtKB-SubCell"/>
</dbReference>
<dbReference type="PIRSF" id="PIRSF000412">
    <property type="entry name" value="SHMT"/>
    <property type="match status" value="1"/>
</dbReference>
<dbReference type="EMBL" id="MGAI01000013">
    <property type="protein sequence ID" value="OGK45225.1"/>
    <property type="molecule type" value="Genomic_DNA"/>
</dbReference>
<dbReference type="Proteomes" id="UP000178040">
    <property type="component" value="Unassembled WGS sequence"/>
</dbReference>
<dbReference type="EC" id="2.1.2.1" evidence="9"/>
<keyword evidence="6 9" id="KW-0554">One-carbon metabolism</keyword>
<keyword evidence="7 9" id="KW-0808">Transferase</keyword>
<dbReference type="Gene3D" id="3.90.1150.10">
    <property type="entry name" value="Aspartate Aminotransferase, domain 1"/>
    <property type="match status" value="1"/>
</dbReference>
<feature type="binding site" evidence="9">
    <location>
        <begin position="121"/>
        <end position="123"/>
    </location>
    <ligand>
        <name>(6S)-5,6,7,8-tetrahydrofolate</name>
        <dbReference type="ChEBI" id="CHEBI:57453"/>
    </ligand>
</feature>
<dbReference type="Pfam" id="PF00464">
    <property type="entry name" value="SHMT"/>
    <property type="match status" value="1"/>
</dbReference>
<evidence type="ECO:0000256" key="4">
    <source>
        <dbReference type="ARBA" id="ARBA00011738"/>
    </source>
</evidence>
<dbReference type="InterPro" id="IPR049943">
    <property type="entry name" value="Ser_HO-MeTrfase-like"/>
</dbReference>
<dbReference type="UniPathway" id="UPA00288">
    <property type="reaction ID" value="UER01023"/>
</dbReference>
<dbReference type="InterPro" id="IPR015424">
    <property type="entry name" value="PyrdxlP-dep_Trfase"/>
</dbReference>
<reference evidence="12 13" key="1">
    <citation type="journal article" date="2016" name="Nat. Commun.">
        <title>Thousands of microbial genomes shed light on interconnected biogeochemical processes in an aquifer system.</title>
        <authorList>
            <person name="Anantharaman K."/>
            <person name="Brown C.T."/>
            <person name="Hug L.A."/>
            <person name="Sharon I."/>
            <person name="Castelle C.J."/>
            <person name="Probst A.J."/>
            <person name="Thomas B.C."/>
            <person name="Singh A."/>
            <person name="Wilkins M.J."/>
            <person name="Karaoz U."/>
            <person name="Brodie E.L."/>
            <person name="Williams K.H."/>
            <person name="Hubbard S.S."/>
            <person name="Banfield J.F."/>
        </authorList>
    </citation>
    <scope>NUCLEOTIDE SEQUENCE [LARGE SCALE GENOMIC DNA]</scope>
</reference>